<keyword evidence="2" id="KW-1185">Reference proteome</keyword>
<reference evidence="1" key="1">
    <citation type="submission" date="2021-01" db="EMBL/GenBank/DDBJ databases">
        <title>Modified the classification status of verrucomicrobia.</title>
        <authorList>
            <person name="Feng X."/>
        </authorList>
    </citation>
    <scope>NUCLEOTIDE SEQUENCE</scope>
    <source>
        <strain evidence="1">KCTC 22041</strain>
    </source>
</reference>
<protein>
    <recommendedName>
        <fullName evidence="3">Tetratricopeptide repeat protein</fullName>
    </recommendedName>
</protein>
<evidence type="ECO:0000313" key="1">
    <source>
        <dbReference type="EMBL" id="MBK1882567.1"/>
    </source>
</evidence>
<sequence length="153" mass="17267">MEVANVLTAATGWIDLGLADEALVEIESLSKKDQSQSGVLELKLYAEMECQFWNAAADTAKRLCLRDPKDPSYFIHAAFCIHETGDTHAACQWLLKGPRSLFKIAIFHYNLACYLWVLGEKKRARSHLQRAIKMDGDLEQAAREDRDLKGIDI</sequence>
<dbReference type="AlphaFoldDB" id="A0A934SAC8"/>
<dbReference type="EMBL" id="JAENIJ010000012">
    <property type="protein sequence ID" value="MBK1882567.1"/>
    <property type="molecule type" value="Genomic_DNA"/>
</dbReference>
<dbReference type="SUPFAM" id="SSF48452">
    <property type="entry name" value="TPR-like"/>
    <property type="match status" value="1"/>
</dbReference>
<gene>
    <name evidence="1" type="ORF">JIN85_09075</name>
</gene>
<comment type="caution">
    <text evidence="1">The sequence shown here is derived from an EMBL/GenBank/DDBJ whole genome shotgun (WGS) entry which is preliminary data.</text>
</comment>
<dbReference type="Gene3D" id="1.25.40.10">
    <property type="entry name" value="Tetratricopeptide repeat domain"/>
    <property type="match status" value="1"/>
</dbReference>
<proteinExistence type="predicted"/>
<evidence type="ECO:0008006" key="3">
    <source>
        <dbReference type="Google" id="ProtNLM"/>
    </source>
</evidence>
<accession>A0A934SAC8</accession>
<name>A0A934SAC8_9BACT</name>
<dbReference type="Proteomes" id="UP000603141">
    <property type="component" value="Unassembled WGS sequence"/>
</dbReference>
<dbReference type="RefSeq" id="WP_200269833.1">
    <property type="nucleotide sequence ID" value="NZ_JAENIJ010000012.1"/>
</dbReference>
<dbReference type="InterPro" id="IPR011990">
    <property type="entry name" value="TPR-like_helical_dom_sf"/>
</dbReference>
<organism evidence="1 2">
    <name type="scientific">Luteolibacter pohnpeiensis</name>
    <dbReference type="NCBI Taxonomy" id="454153"/>
    <lineage>
        <taxon>Bacteria</taxon>
        <taxon>Pseudomonadati</taxon>
        <taxon>Verrucomicrobiota</taxon>
        <taxon>Verrucomicrobiia</taxon>
        <taxon>Verrucomicrobiales</taxon>
        <taxon>Verrucomicrobiaceae</taxon>
        <taxon>Luteolibacter</taxon>
    </lineage>
</organism>
<evidence type="ECO:0000313" key="2">
    <source>
        <dbReference type="Proteomes" id="UP000603141"/>
    </source>
</evidence>
<dbReference type="NCBIfam" id="NF047558">
    <property type="entry name" value="TPR_END_plus"/>
    <property type="match status" value="1"/>
</dbReference>